<dbReference type="FunFam" id="3.20.20.120:FF:000002">
    <property type="entry name" value="Enolase 1"/>
    <property type="match status" value="1"/>
</dbReference>
<feature type="binding site" evidence="10">
    <location>
        <position position="325"/>
    </location>
    <ligand>
        <name>substrate</name>
    </ligand>
</feature>
<dbReference type="GO" id="GO:0004634">
    <property type="term" value="F:phosphopyruvate hydratase activity"/>
    <property type="evidence" value="ECO:0007669"/>
    <property type="project" value="UniProtKB-EC"/>
</dbReference>
<dbReference type="Gene3D" id="3.20.20.120">
    <property type="entry name" value="Enolase-like C-terminal domain"/>
    <property type="match status" value="1"/>
</dbReference>
<evidence type="ECO:0000256" key="2">
    <source>
        <dbReference type="ARBA" id="ARBA00005031"/>
    </source>
</evidence>
<feature type="binding site" evidence="11">
    <location>
        <position position="325"/>
    </location>
    <ligand>
        <name>Mg(2+)</name>
        <dbReference type="ChEBI" id="CHEBI:18420"/>
    </ligand>
</feature>
<dbReference type="PRINTS" id="PR00148">
    <property type="entry name" value="ENOLASE"/>
</dbReference>
<evidence type="ECO:0000256" key="5">
    <source>
        <dbReference type="ARBA" id="ARBA00022490"/>
    </source>
</evidence>
<dbReference type="CDD" id="cd03313">
    <property type="entry name" value="enolase"/>
    <property type="match status" value="1"/>
</dbReference>
<feature type="binding site" evidence="11">
    <location>
        <position position="276"/>
    </location>
    <ligand>
        <name>Mg(2+)</name>
        <dbReference type="ChEBI" id="CHEBI:18420"/>
    </ligand>
</feature>
<proteinExistence type="inferred from homology"/>
<gene>
    <name evidence="14" type="ORF">SRAS04492_LOCUS8779</name>
</gene>
<evidence type="ECO:0000256" key="8">
    <source>
        <dbReference type="ARBA" id="ARBA00023239"/>
    </source>
</evidence>
<comment type="similarity">
    <text evidence="3">Belongs to the enolase family.</text>
</comment>
<feature type="binding site" evidence="10">
    <location>
        <begin position="404"/>
        <end position="407"/>
    </location>
    <ligand>
        <name>substrate</name>
    </ligand>
</feature>
<dbReference type="GO" id="GO:0000287">
    <property type="term" value="F:magnesium ion binding"/>
    <property type="evidence" value="ECO:0007669"/>
    <property type="project" value="InterPro"/>
</dbReference>
<dbReference type="PANTHER" id="PTHR11902:SF1">
    <property type="entry name" value="ENOLASE"/>
    <property type="match status" value="1"/>
</dbReference>
<dbReference type="PANTHER" id="PTHR11902">
    <property type="entry name" value="ENOLASE"/>
    <property type="match status" value="1"/>
</dbReference>
<feature type="domain" description="Enolase C-terminal TIM barrel" evidence="12">
    <location>
        <begin position="172"/>
        <end position="465"/>
    </location>
</feature>
<dbReference type="InterPro" id="IPR000941">
    <property type="entry name" value="Enolase"/>
</dbReference>
<dbReference type="Pfam" id="PF03952">
    <property type="entry name" value="Enolase_N"/>
    <property type="match status" value="1"/>
</dbReference>
<evidence type="ECO:0000256" key="10">
    <source>
        <dbReference type="PIRSR" id="PIRSR001400-2"/>
    </source>
</evidence>
<dbReference type="SUPFAM" id="SSF51604">
    <property type="entry name" value="Enolase C-terminal domain-like"/>
    <property type="match status" value="1"/>
</dbReference>
<keyword evidence="11" id="KW-0479">Metal-binding</keyword>
<feature type="binding site" evidence="10">
    <location>
        <position position="188"/>
    </location>
    <ligand>
        <name>substrate</name>
    </ligand>
</feature>
<dbReference type="Pfam" id="PF00113">
    <property type="entry name" value="Enolase_C"/>
    <property type="match status" value="1"/>
</dbReference>
<dbReference type="InterPro" id="IPR020811">
    <property type="entry name" value="Enolase_N"/>
</dbReference>
<dbReference type="SMART" id="SM01193">
    <property type="entry name" value="Enolase_N"/>
    <property type="match status" value="1"/>
</dbReference>
<dbReference type="AlphaFoldDB" id="A0A7S3CTF5"/>
<evidence type="ECO:0000259" key="12">
    <source>
        <dbReference type="SMART" id="SM01192"/>
    </source>
</evidence>
<evidence type="ECO:0000256" key="3">
    <source>
        <dbReference type="ARBA" id="ARBA00009604"/>
    </source>
</evidence>
<organism evidence="14">
    <name type="scientific">Strombidium rassoulzadegani</name>
    <dbReference type="NCBI Taxonomy" id="1082188"/>
    <lineage>
        <taxon>Eukaryota</taxon>
        <taxon>Sar</taxon>
        <taxon>Alveolata</taxon>
        <taxon>Ciliophora</taxon>
        <taxon>Intramacronucleata</taxon>
        <taxon>Spirotrichea</taxon>
        <taxon>Oligotrichia</taxon>
        <taxon>Strombidiidae</taxon>
        <taxon>Strombidium</taxon>
    </lineage>
</organism>
<dbReference type="UniPathway" id="UPA00109">
    <property type="reaction ID" value="UER00187"/>
</dbReference>
<evidence type="ECO:0000313" key="14">
    <source>
        <dbReference type="EMBL" id="CAE0236970.1"/>
    </source>
</evidence>
<comment type="cofactor">
    <cofactor evidence="11">
        <name>Mg(2+)</name>
        <dbReference type="ChEBI" id="CHEBI:18420"/>
    </cofactor>
    <text evidence="11">Mg(2+) is required for catalysis and for stabilizing the dimer.</text>
</comment>
<feature type="binding site" evidence="10">
    <location>
        <position position="352"/>
    </location>
    <ligand>
        <name>substrate</name>
    </ligand>
</feature>
<sequence>MLSKVSGQFAKKHAAFNTSARGFSTIAQVKAREILDSRGNPTVEADVILTNGALYRAAVPSGASTGVYEALELRDKDANRYLGKGCLKAVNNVHNLISPALKGMDVTKQELIDRKMVEEVDGTQNQWGWCKEKVGANAILAVSLAVARAGAAETNVPLYKYLAQLAGKPTDKFVMPVPSLNIINGGAHAGNELEMQEFMILPTGANSFKESIRMGVEVYHSLKSLLKKKFGLSAANVGDEGGFGAPQIRDENHTLEIIMEALKNSGHEGKVDIGLDVAASEFYDAKNKTYNFSQKTGRNDRILTSDETVQLYKKLCDNYPLVSIEDPFDQDDFESYVKMTALMGDKVQIVGDDLLVTNPKRVQAGIDQKLCNALLLKVNQIGSVTESIEASNMSQAAGWGVMVSHRSGETEDNFIGDLVCGLGTGEIKSGAPCRSDRLAKYNQILRIEEELGSKAVFAGKNFRNPAKLF</sequence>
<accession>A0A7S3CTF5</accession>
<dbReference type="GO" id="GO:0006096">
    <property type="term" value="P:glycolytic process"/>
    <property type="evidence" value="ECO:0007669"/>
    <property type="project" value="UniProtKB-UniPathway"/>
</dbReference>
<feature type="active site" description="Proton donor" evidence="9">
    <location>
        <position position="240"/>
    </location>
</feature>
<keyword evidence="8" id="KW-0456">Lyase</keyword>
<dbReference type="SMART" id="SM01192">
    <property type="entry name" value="Enolase_C"/>
    <property type="match status" value="1"/>
</dbReference>
<feature type="binding site" evidence="11">
    <location>
        <position position="352"/>
    </location>
    <ligand>
        <name>Mg(2+)</name>
        <dbReference type="ChEBI" id="CHEBI:18420"/>
    </ligand>
</feature>
<dbReference type="Gene3D" id="3.30.390.10">
    <property type="entry name" value="Enolase-like, N-terminal domain"/>
    <property type="match status" value="1"/>
</dbReference>
<feature type="active site" description="Proton acceptor" evidence="9">
    <location>
        <position position="377"/>
    </location>
</feature>
<dbReference type="NCBIfam" id="TIGR01060">
    <property type="entry name" value="eno"/>
    <property type="match status" value="1"/>
</dbReference>
<dbReference type="InterPro" id="IPR036849">
    <property type="entry name" value="Enolase-like_C_sf"/>
</dbReference>
<dbReference type="FunFam" id="3.30.390.10:FF:000001">
    <property type="entry name" value="Enolase"/>
    <property type="match status" value="1"/>
</dbReference>
<protein>
    <recommendedName>
        <fullName evidence="4">phosphopyruvate hydratase</fullName>
        <ecNumber evidence="4">4.2.1.11</ecNumber>
    </recommendedName>
</protein>
<dbReference type="InterPro" id="IPR029017">
    <property type="entry name" value="Enolase-like_N"/>
</dbReference>
<dbReference type="SFLD" id="SFLDS00001">
    <property type="entry name" value="Enolase"/>
    <property type="match status" value="1"/>
</dbReference>
<keyword evidence="5" id="KW-0963">Cytoplasm</keyword>
<comment type="pathway">
    <text evidence="2">Carbohydrate degradation; glycolysis; pyruvate from D-glyceraldehyde 3-phosphate: step 4/5.</text>
</comment>
<evidence type="ECO:0000259" key="13">
    <source>
        <dbReference type="SMART" id="SM01193"/>
    </source>
</evidence>
<feature type="binding site" evidence="10">
    <location>
        <position position="428"/>
    </location>
    <ligand>
        <name>substrate</name>
    </ligand>
</feature>
<name>A0A7S3CTF5_9SPIT</name>
<keyword evidence="6 11" id="KW-0460">Magnesium</keyword>
<keyword evidence="7" id="KW-0324">Glycolysis</keyword>
<dbReference type="PIRSF" id="PIRSF001400">
    <property type="entry name" value="Enolase"/>
    <property type="match status" value="1"/>
</dbReference>
<dbReference type="PROSITE" id="PS00164">
    <property type="entry name" value="ENOLASE"/>
    <property type="match status" value="1"/>
</dbReference>
<evidence type="ECO:0000256" key="11">
    <source>
        <dbReference type="PIRSR" id="PIRSR001400-3"/>
    </source>
</evidence>
<evidence type="ECO:0000256" key="6">
    <source>
        <dbReference type="ARBA" id="ARBA00022842"/>
    </source>
</evidence>
<dbReference type="SUPFAM" id="SSF54826">
    <property type="entry name" value="Enolase N-terminal domain-like"/>
    <property type="match status" value="1"/>
</dbReference>
<evidence type="ECO:0000256" key="1">
    <source>
        <dbReference type="ARBA" id="ARBA00004496"/>
    </source>
</evidence>
<feature type="domain" description="Enolase N-terminal" evidence="13">
    <location>
        <begin position="26"/>
        <end position="162"/>
    </location>
</feature>
<reference evidence="14" key="1">
    <citation type="submission" date="2021-01" db="EMBL/GenBank/DDBJ databases">
        <authorList>
            <person name="Corre E."/>
            <person name="Pelletier E."/>
            <person name="Niang G."/>
            <person name="Scheremetjew M."/>
            <person name="Finn R."/>
            <person name="Kale V."/>
            <person name="Holt S."/>
            <person name="Cochrane G."/>
            <person name="Meng A."/>
            <person name="Brown T."/>
            <person name="Cohen L."/>
        </authorList>
    </citation>
    <scope>NUCLEOTIDE SEQUENCE</scope>
    <source>
        <strain evidence="14">Ras09</strain>
    </source>
</reference>
<dbReference type="SFLD" id="SFLDF00002">
    <property type="entry name" value="enolase"/>
    <property type="match status" value="1"/>
</dbReference>
<evidence type="ECO:0000256" key="9">
    <source>
        <dbReference type="PIRSR" id="PIRSR001400-1"/>
    </source>
</evidence>
<comment type="subcellular location">
    <subcellularLocation>
        <location evidence="1">Cytoplasm</location>
    </subcellularLocation>
</comment>
<dbReference type="InterPro" id="IPR020810">
    <property type="entry name" value="Enolase_C"/>
</dbReference>
<dbReference type="HAMAP" id="MF_00318">
    <property type="entry name" value="Enolase"/>
    <property type="match status" value="1"/>
</dbReference>
<dbReference type="InterPro" id="IPR020809">
    <property type="entry name" value="Enolase_CS"/>
</dbReference>
<evidence type="ECO:0000256" key="7">
    <source>
        <dbReference type="ARBA" id="ARBA00023152"/>
    </source>
</evidence>
<evidence type="ECO:0000256" key="4">
    <source>
        <dbReference type="ARBA" id="ARBA00012058"/>
    </source>
</evidence>
<feature type="binding site" evidence="10">
    <location>
        <position position="197"/>
    </location>
    <ligand>
        <name>substrate</name>
    </ligand>
</feature>
<dbReference type="EMBL" id="HBIA01017747">
    <property type="protein sequence ID" value="CAE0236970.1"/>
    <property type="molecule type" value="Transcribed_RNA"/>
</dbReference>
<dbReference type="EC" id="4.2.1.11" evidence="4"/>
<dbReference type="SFLD" id="SFLDG00178">
    <property type="entry name" value="enolase"/>
    <property type="match status" value="1"/>
</dbReference>
<dbReference type="GO" id="GO:0000015">
    <property type="term" value="C:phosphopyruvate hydratase complex"/>
    <property type="evidence" value="ECO:0007669"/>
    <property type="project" value="InterPro"/>
</dbReference>